<dbReference type="Proteomes" id="UP001151760">
    <property type="component" value="Unassembled WGS sequence"/>
</dbReference>
<feature type="compositionally biased region" description="Polar residues" evidence="1">
    <location>
        <begin position="244"/>
        <end position="266"/>
    </location>
</feature>
<comment type="caution">
    <text evidence="2">The sequence shown here is derived from an EMBL/GenBank/DDBJ whole genome shotgun (WGS) entry which is preliminary data.</text>
</comment>
<feature type="region of interest" description="Disordered" evidence="1">
    <location>
        <begin position="184"/>
        <end position="284"/>
    </location>
</feature>
<feature type="compositionally biased region" description="Basic residues" evidence="1">
    <location>
        <begin position="329"/>
        <end position="341"/>
    </location>
</feature>
<proteinExistence type="predicted"/>
<feature type="compositionally biased region" description="Polar residues" evidence="1">
    <location>
        <begin position="10"/>
        <end position="29"/>
    </location>
</feature>
<dbReference type="EMBL" id="BQNB010008695">
    <property type="protein sequence ID" value="GJS52999.1"/>
    <property type="molecule type" value="Genomic_DNA"/>
</dbReference>
<accession>A0ABQ4WJD0</accession>
<evidence type="ECO:0000256" key="1">
    <source>
        <dbReference type="SAM" id="MobiDB-lite"/>
    </source>
</evidence>
<sequence length="475" mass="53249">MSRVLFSDPNPASSSRPHASEPKQFTSTNVKDDVFGGSFDILPPRSTEPTTCRLLSANWVKKVKELEDKQKGRKRKFVMTESDIEEEEEQDVDPLIKLGQVAANLTAADDQLFFLLLMLIWNENMVHSMLNQGDFLLFVGSGGEMRTTLQRDGWTMKHVRSFSDDQLKDEFDKIRHALANLQSQHLRRSLKRQGADLDQPDSKNTSPATLPHSPKASSHPDVTPDTSKQPSVAPIPPSGFLATPTVTKTSGPRTRNQSSTAGIKTYSTRRKSLRSRKMSSSEVDLIAADSQPPSVEVPSQKASQEDVEVHILPYDFYSTIQTASSTKKVGTRRKQFGRKGVHPSCSTIPIKDEDPDAEHKMCIKYASDTDSDSDDDTPVNLHGVVDWELLPTGLGWVNDKQKLQEVYLFCGEILSLDRFHSEVNDGSDKRYPLSVNLIELECYETQLEINIEIQWEMNLPLHSVDCLFSRNSKAS</sequence>
<keyword evidence="3" id="KW-1185">Reference proteome</keyword>
<name>A0ABQ4WJD0_9ASTR</name>
<reference evidence="2" key="1">
    <citation type="journal article" date="2022" name="Int. J. Mol. Sci.">
        <title>Draft Genome of Tanacetum Coccineum: Genomic Comparison of Closely Related Tanacetum-Family Plants.</title>
        <authorList>
            <person name="Yamashiro T."/>
            <person name="Shiraishi A."/>
            <person name="Nakayama K."/>
            <person name="Satake H."/>
        </authorList>
    </citation>
    <scope>NUCLEOTIDE SEQUENCE</scope>
</reference>
<feature type="region of interest" description="Disordered" evidence="1">
    <location>
        <begin position="328"/>
        <end position="352"/>
    </location>
</feature>
<organism evidence="2 3">
    <name type="scientific">Tanacetum coccineum</name>
    <dbReference type="NCBI Taxonomy" id="301880"/>
    <lineage>
        <taxon>Eukaryota</taxon>
        <taxon>Viridiplantae</taxon>
        <taxon>Streptophyta</taxon>
        <taxon>Embryophyta</taxon>
        <taxon>Tracheophyta</taxon>
        <taxon>Spermatophyta</taxon>
        <taxon>Magnoliopsida</taxon>
        <taxon>eudicotyledons</taxon>
        <taxon>Gunneridae</taxon>
        <taxon>Pentapetalae</taxon>
        <taxon>asterids</taxon>
        <taxon>campanulids</taxon>
        <taxon>Asterales</taxon>
        <taxon>Asteraceae</taxon>
        <taxon>Asteroideae</taxon>
        <taxon>Anthemideae</taxon>
        <taxon>Anthemidinae</taxon>
        <taxon>Tanacetum</taxon>
    </lineage>
</organism>
<protein>
    <submittedName>
        <fullName evidence="2">Uncharacterized protein</fullName>
    </submittedName>
</protein>
<evidence type="ECO:0000313" key="2">
    <source>
        <dbReference type="EMBL" id="GJS52999.1"/>
    </source>
</evidence>
<feature type="region of interest" description="Disordered" evidence="1">
    <location>
        <begin position="1"/>
        <end position="32"/>
    </location>
</feature>
<reference evidence="2" key="2">
    <citation type="submission" date="2022-01" db="EMBL/GenBank/DDBJ databases">
        <authorList>
            <person name="Yamashiro T."/>
            <person name="Shiraishi A."/>
            <person name="Satake H."/>
            <person name="Nakayama K."/>
        </authorList>
    </citation>
    <scope>NUCLEOTIDE SEQUENCE</scope>
</reference>
<evidence type="ECO:0000313" key="3">
    <source>
        <dbReference type="Proteomes" id="UP001151760"/>
    </source>
</evidence>
<feature type="compositionally biased region" description="Basic residues" evidence="1">
    <location>
        <begin position="267"/>
        <end position="277"/>
    </location>
</feature>
<gene>
    <name evidence="2" type="ORF">Tco_0626361</name>
</gene>